<evidence type="ECO:0000313" key="8">
    <source>
        <dbReference type="Proteomes" id="UP001203880"/>
    </source>
</evidence>
<reference evidence="7" key="1">
    <citation type="submission" date="2022-05" db="EMBL/GenBank/DDBJ databases">
        <authorList>
            <person name="Park J.-S."/>
        </authorList>
    </citation>
    <scope>NUCLEOTIDE SEQUENCE</scope>
    <source>
        <strain evidence="7">2012CJ41-6</strain>
    </source>
</reference>
<proteinExistence type="predicted"/>
<gene>
    <name evidence="7" type="ORF">M3P21_09770</name>
</gene>
<keyword evidence="3 6" id="KW-0812">Transmembrane</keyword>
<dbReference type="Pfam" id="PF01810">
    <property type="entry name" value="LysE"/>
    <property type="match status" value="1"/>
</dbReference>
<feature type="transmembrane region" description="Helical" evidence="6">
    <location>
        <begin position="71"/>
        <end position="91"/>
    </location>
</feature>
<dbReference type="RefSeq" id="WP_249709666.1">
    <property type="nucleotide sequence ID" value="NZ_JAMFMB010000010.1"/>
</dbReference>
<keyword evidence="5 6" id="KW-0472">Membrane</keyword>
<dbReference type="Proteomes" id="UP001203880">
    <property type="component" value="Unassembled WGS sequence"/>
</dbReference>
<evidence type="ECO:0000256" key="6">
    <source>
        <dbReference type="SAM" id="Phobius"/>
    </source>
</evidence>
<evidence type="ECO:0000256" key="2">
    <source>
        <dbReference type="ARBA" id="ARBA00022475"/>
    </source>
</evidence>
<evidence type="ECO:0000256" key="3">
    <source>
        <dbReference type="ARBA" id="ARBA00022692"/>
    </source>
</evidence>
<dbReference type="EMBL" id="JAMFMB010000010">
    <property type="protein sequence ID" value="MCL6283815.1"/>
    <property type="molecule type" value="Genomic_DNA"/>
</dbReference>
<evidence type="ECO:0000256" key="1">
    <source>
        <dbReference type="ARBA" id="ARBA00004651"/>
    </source>
</evidence>
<dbReference type="PANTHER" id="PTHR30086:SF20">
    <property type="entry name" value="ARGININE EXPORTER PROTEIN ARGO-RELATED"/>
    <property type="match status" value="1"/>
</dbReference>
<dbReference type="InterPro" id="IPR001123">
    <property type="entry name" value="LeuE-type"/>
</dbReference>
<keyword evidence="8" id="KW-1185">Reference proteome</keyword>
<protein>
    <submittedName>
        <fullName evidence="7">LysE family translocator</fullName>
    </submittedName>
</protein>
<evidence type="ECO:0000256" key="5">
    <source>
        <dbReference type="ARBA" id="ARBA00023136"/>
    </source>
</evidence>
<sequence length="204" mass="21588">MSFDLAMALVAATLVLVAIPGPNVALIVANTIAHGYRFGAATVLGTTLGILLQLCLVVIGLSAILHLAAHALFWIKWAGVVYLLYLGVQSLRQGFDPMPDTSATERPVRAVFWQGLILAVINPKTLLFSAAFLPQFVSPLAGGQGLVLVAALYLGVIFAGDLAWVAMAQSARWSVLRLGQWRHRLTGGFFLAAGLGLAVARSDP</sequence>
<feature type="transmembrane region" description="Helical" evidence="6">
    <location>
        <begin position="39"/>
        <end position="64"/>
    </location>
</feature>
<evidence type="ECO:0000256" key="4">
    <source>
        <dbReference type="ARBA" id="ARBA00022989"/>
    </source>
</evidence>
<accession>A0ABT0Q1V4</accession>
<organism evidence="7 8">
    <name type="scientific">Ruegeria spongiae</name>
    <dbReference type="NCBI Taxonomy" id="2942209"/>
    <lineage>
        <taxon>Bacteria</taxon>
        <taxon>Pseudomonadati</taxon>
        <taxon>Pseudomonadota</taxon>
        <taxon>Alphaproteobacteria</taxon>
        <taxon>Rhodobacterales</taxon>
        <taxon>Roseobacteraceae</taxon>
        <taxon>Ruegeria</taxon>
    </lineage>
</organism>
<evidence type="ECO:0000313" key="7">
    <source>
        <dbReference type="EMBL" id="MCL6283815.1"/>
    </source>
</evidence>
<comment type="subcellular location">
    <subcellularLocation>
        <location evidence="1">Cell membrane</location>
        <topology evidence="1">Multi-pass membrane protein</topology>
    </subcellularLocation>
</comment>
<keyword evidence="4 6" id="KW-1133">Transmembrane helix</keyword>
<dbReference type="PIRSF" id="PIRSF006324">
    <property type="entry name" value="LeuE"/>
    <property type="match status" value="1"/>
</dbReference>
<feature type="transmembrane region" description="Helical" evidence="6">
    <location>
        <begin position="145"/>
        <end position="169"/>
    </location>
</feature>
<feature type="transmembrane region" description="Helical" evidence="6">
    <location>
        <begin position="111"/>
        <end position="133"/>
    </location>
</feature>
<dbReference type="PANTHER" id="PTHR30086">
    <property type="entry name" value="ARGININE EXPORTER PROTEIN ARGO"/>
    <property type="match status" value="1"/>
</dbReference>
<comment type="caution">
    <text evidence="7">The sequence shown here is derived from an EMBL/GenBank/DDBJ whole genome shotgun (WGS) entry which is preliminary data.</text>
</comment>
<keyword evidence="2" id="KW-1003">Cell membrane</keyword>
<name>A0ABT0Q1V4_9RHOB</name>
<feature type="transmembrane region" description="Helical" evidence="6">
    <location>
        <begin position="181"/>
        <end position="200"/>
    </location>
</feature>